<name>A0A1V9XGU0_9ACAR</name>
<evidence type="ECO:0000256" key="6">
    <source>
        <dbReference type="ARBA" id="ARBA00023125"/>
    </source>
</evidence>
<proteinExistence type="predicted"/>
<comment type="subcellular location">
    <subcellularLocation>
        <location evidence="2">Cytoplasm</location>
    </subcellularLocation>
    <subcellularLocation>
        <location evidence="1">Nucleus</location>
    </subcellularLocation>
</comment>
<dbReference type="GO" id="GO:0000981">
    <property type="term" value="F:DNA-binding transcription factor activity, RNA polymerase II-specific"/>
    <property type="evidence" value="ECO:0007669"/>
    <property type="project" value="TreeGrafter"/>
</dbReference>
<dbReference type="OrthoDB" id="5346094at2759"/>
<dbReference type="InterPro" id="IPR014756">
    <property type="entry name" value="Ig_E-set"/>
</dbReference>
<dbReference type="FunFam" id="2.60.40.340:FF:000002">
    <property type="entry name" value="Nuclear factor of activated T-cells 5, tonicity-responsive"/>
    <property type="match status" value="1"/>
</dbReference>
<dbReference type="InterPro" id="IPR011539">
    <property type="entry name" value="RHD_DNA_bind_dom"/>
</dbReference>
<dbReference type="InterPro" id="IPR008967">
    <property type="entry name" value="p53-like_TF_DNA-bd_sf"/>
</dbReference>
<feature type="compositionally biased region" description="Low complexity" evidence="9">
    <location>
        <begin position="726"/>
        <end position="747"/>
    </location>
</feature>
<dbReference type="Pfam" id="PF00554">
    <property type="entry name" value="RHD_DNA_bind"/>
    <property type="match status" value="1"/>
</dbReference>
<feature type="region of interest" description="Disordered" evidence="9">
    <location>
        <begin position="248"/>
        <end position="269"/>
    </location>
</feature>
<dbReference type="SMART" id="SM00429">
    <property type="entry name" value="IPT"/>
    <property type="match status" value="1"/>
</dbReference>
<evidence type="ECO:0000256" key="8">
    <source>
        <dbReference type="ARBA" id="ARBA00023242"/>
    </source>
</evidence>
<evidence type="ECO:0000256" key="2">
    <source>
        <dbReference type="ARBA" id="ARBA00004496"/>
    </source>
</evidence>
<feature type="region of interest" description="Disordered" evidence="9">
    <location>
        <begin position="823"/>
        <end position="857"/>
    </location>
</feature>
<dbReference type="EMBL" id="MNPL01011494">
    <property type="protein sequence ID" value="OQR72582.1"/>
    <property type="molecule type" value="Genomic_DNA"/>
</dbReference>
<keyword evidence="8" id="KW-0539">Nucleus</keyword>
<dbReference type="STRING" id="418985.A0A1V9XGU0"/>
<dbReference type="GO" id="GO:0005737">
    <property type="term" value="C:cytoplasm"/>
    <property type="evidence" value="ECO:0007669"/>
    <property type="project" value="UniProtKB-SubCell"/>
</dbReference>
<dbReference type="AlphaFoldDB" id="A0A1V9XGU0"/>
<dbReference type="InterPro" id="IPR008366">
    <property type="entry name" value="NFAT"/>
</dbReference>
<gene>
    <name evidence="11" type="ORF">BIW11_03745</name>
</gene>
<evidence type="ECO:0000256" key="9">
    <source>
        <dbReference type="SAM" id="MobiDB-lite"/>
    </source>
</evidence>
<protein>
    <recommendedName>
        <fullName evidence="10">RHD domain-containing protein</fullName>
    </recommendedName>
</protein>
<feature type="region of interest" description="Disordered" evidence="9">
    <location>
        <begin position="150"/>
        <end position="185"/>
    </location>
</feature>
<keyword evidence="3" id="KW-0963">Cytoplasm</keyword>
<reference evidence="11 12" key="1">
    <citation type="journal article" date="2017" name="Gigascience">
        <title>Draft genome of the honey bee ectoparasitic mite, Tropilaelaps mercedesae, is shaped by the parasitic life history.</title>
        <authorList>
            <person name="Dong X."/>
            <person name="Armstrong S.D."/>
            <person name="Xia D."/>
            <person name="Makepeace B.L."/>
            <person name="Darby A.C."/>
            <person name="Kadowaki T."/>
        </authorList>
    </citation>
    <scope>NUCLEOTIDE SEQUENCE [LARGE SCALE GENOMIC DNA]</scope>
    <source>
        <strain evidence="11">Wuxi-XJTLU</strain>
    </source>
</reference>
<keyword evidence="4" id="KW-0597">Phosphoprotein</keyword>
<feature type="region of interest" description="Disordered" evidence="9">
    <location>
        <begin position="721"/>
        <end position="747"/>
    </location>
</feature>
<sequence length="1126" mass="117845">MTIAAVAATGGLCPAFPSAMMEEAGASGQHQSPSELSQTRSGVPSTLARADEGPGPTSGTVSSTTPSYRIHPDASCEASTVHAIAGSGTGLPATNLATSLGRLSALGILGDTLCDTLSALPPRALISGVEATQDPSTMMFKLLHMSMSEESTKDNIHARGPAGTSAGNSATLQLDSSHQDSSQVQTIADSTVAQTFDANSNSSSGSFTRNSFTISSQGAGTVSMLSVENEEATLGSILSERQQATLAGLSGTGGDEDSKTPASKPKVDENLHNLQSALRQLIRDVSEQRSGGANSPVASASVVNADDSAAAVGGARPTSGGASAKPRLNPSLAFLQQHHNNRLIAKKKVLVAAAAMSNRQKQLAMLHRSGPLGGGLRANRVMGQPLGRPHQFTATSPRSSIAHALSQSVSTAQLPTLYTAYPSKLKGGLELRITVQPEEQHRARYLTEGSRGAVKDRTGNGFPTVKLSGTSEGGRLIVFIGSDQGRPVPHMFYQASKVCGKNASPCEELRIDGTTVIQVLIPPQTASGGQPPEHSRELAIDCVGILKERNVDVEKRLARYGNLLPLTALAENATSSKKRSTRCRLIFRVTLDSGETLQAASAPVLCTQPPGAPEICKKSLRSVPCDGGKGDTELFIIGKNFLKDTKVVFREVAADGRIQWQDSITPEKEFLQATHLVCRIPPYVRLDITKPVGVEMVITSGGRCSDPSTFVYLPLECNSGGSSGTSPPSLLSQLQQPQLLSQQPASQPTVLQSQQQQQLQQQVQQQQLQQHVHQQQQQQLQQQQLQQHQLQQQAQQQQQQQQQLQQQQQAHQQQLQQQVQQQQLQPPQQAPPQLQGNSLTSCQKTENSTATAGAGNSSALAKTQTILAIGPAGPVTSVSSAPTTAASPTIQFVVVPAGANQAQAVLNLLTGGGNHQVTAPLQSVVASSEQATVVSAGTQPPHGGGHSAGNLAFDFSKTTPASGVGVAGTSDAATASTLASCALGDNGIKRKISAEDVKPVIDGGMLSGDNGATPAPETPITSSISVHPVAAQTSWPSVRRSPTEMQQTLWADTQQPMSATDHAAIHHIATSLAASAQKVEEATEDLHTKKQKVLLQDHPHTDHVALESPTANAEAVQMNAGQPAAG</sequence>
<evidence type="ECO:0000313" key="12">
    <source>
        <dbReference type="Proteomes" id="UP000192247"/>
    </source>
</evidence>
<evidence type="ECO:0000259" key="10">
    <source>
        <dbReference type="PROSITE" id="PS50254"/>
    </source>
</evidence>
<keyword evidence="6" id="KW-0238">DNA-binding</keyword>
<dbReference type="InterPro" id="IPR032397">
    <property type="entry name" value="RHD_dimer"/>
</dbReference>
<dbReference type="GO" id="GO:0005667">
    <property type="term" value="C:transcription regulator complex"/>
    <property type="evidence" value="ECO:0007669"/>
    <property type="project" value="TreeGrafter"/>
</dbReference>
<evidence type="ECO:0000256" key="1">
    <source>
        <dbReference type="ARBA" id="ARBA00004123"/>
    </source>
</evidence>
<evidence type="ECO:0000256" key="4">
    <source>
        <dbReference type="ARBA" id="ARBA00022553"/>
    </source>
</evidence>
<keyword evidence="7" id="KW-0804">Transcription</keyword>
<dbReference type="Gene3D" id="2.60.40.10">
    <property type="entry name" value="Immunoglobulins"/>
    <property type="match status" value="1"/>
</dbReference>
<dbReference type="InterPro" id="IPR002909">
    <property type="entry name" value="IPT_dom"/>
</dbReference>
<dbReference type="GO" id="GO:0000978">
    <property type="term" value="F:RNA polymerase II cis-regulatory region sequence-specific DNA binding"/>
    <property type="evidence" value="ECO:0007669"/>
    <property type="project" value="TreeGrafter"/>
</dbReference>
<feature type="compositionally biased region" description="Low complexity" evidence="9">
    <location>
        <begin position="823"/>
        <end position="835"/>
    </location>
</feature>
<evidence type="ECO:0000256" key="3">
    <source>
        <dbReference type="ARBA" id="ARBA00022490"/>
    </source>
</evidence>
<evidence type="ECO:0000256" key="5">
    <source>
        <dbReference type="ARBA" id="ARBA00023015"/>
    </source>
</evidence>
<dbReference type="PROSITE" id="PS50254">
    <property type="entry name" value="REL_2"/>
    <property type="match status" value="1"/>
</dbReference>
<comment type="caution">
    <text evidence="11">The sequence shown here is derived from an EMBL/GenBank/DDBJ whole genome shotgun (WGS) entry which is preliminary data.</text>
</comment>
<organism evidence="11 12">
    <name type="scientific">Tropilaelaps mercedesae</name>
    <dbReference type="NCBI Taxonomy" id="418985"/>
    <lineage>
        <taxon>Eukaryota</taxon>
        <taxon>Metazoa</taxon>
        <taxon>Ecdysozoa</taxon>
        <taxon>Arthropoda</taxon>
        <taxon>Chelicerata</taxon>
        <taxon>Arachnida</taxon>
        <taxon>Acari</taxon>
        <taxon>Parasitiformes</taxon>
        <taxon>Mesostigmata</taxon>
        <taxon>Gamasina</taxon>
        <taxon>Dermanyssoidea</taxon>
        <taxon>Laelapidae</taxon>
        <taxon>Tropilaelaps</taxon>
    </lineage>
</organism>
<feature type="compositionally biased region" description="Polar residues" evidence="9">
    <location>
        <begin position="28"/>
        <end position="44"/>
    </location>
</feature>
<dbReference type="Proteomes" id="UP000192247">
    <property type="component" value="Unassembled WGS sequence"/>
</dbReference>
<feature type="non-terminal residue" evidence="11">
    <location>
        <position position="1126"/>
    </location>
</feature>
<dbReference type="SUPFAM" id="SSF81296">
    <property type="entry name" value="E set domains"/>
    <property type="match status" value="1"/>
</dbReference>
<dbReference type="InterPro" id="IPR013783">
    <property type="entry name" value="Ig-like_fold"/>
</dbReference>
<accession>A0A1V9XGU0</accession>
<dbReference type="SUPFAM" id="SSF49417">
    <property type="entry name" value="p53-like transcription factors"/>
    <property type="match status" value="1"/>
</dbReference>
<evidence type="ECO:0000256" key="7">
    <source>
        <dbReference type="ARBA" id="ARBA00023163"/>
    </source>
</evidence>
<feature type="compositionally biased region" description="Low complexity" evidence="9">
    <location>
        <begin position="53"/>
        <end position="67"/>
    </location>
</feature>
<feature type="region of interest" description="Disordered" evidence="9">
    <location>
        <begin position="23"/>
        <end position="71"/>
    </location>
</feature>
<feature type="compositionally biased region" description="Low complexity" evidence="9">
    <location>
        <begin position="172"/>
        <end position="185"/>
    </location>
</feature>
<dbReference type="PANTHER" id="PTHR12533:SF7">
    <property type="entry name" value="NFAT NUCLEAR FACTOR, ISOFORM B"/>
    <property type="match status" value="1"/>
</dbReference>
<keyword evidence="12" id="KW-1185">Reference proteome</keyword>
<dbReference type="Gene3D" id="2.60.40.340">
    <property type="entry name" value="Rel homology domain (RHD), DNA-binding domain"/>
    <property type="match status" value="1"/>
</dbReference>
<dbReference type="InParanoid" id="A0A1V9XGU0"/>
<keyword evidence="5" id="KW-0805">Transcription regulation</keyword>
<dbReference type="GO" id="GO:0005634">
    <property type="term" value="C:nucleus"/>
    <property type="evidence" value="ECO:0007669"/>
    <property type="project" value="UniProtKB-SubCell"/>
</dbReference>
<dbReference type="PANTHER" id="PTHR12533">
    <property type="entry name" value="NFAT"/>
    <property type="match status" value="1"/>
</dbReference>
<dbReference type="Pfam" id="PF16179">
    <property type="entry name" value="RHD_dimer"/>
    <property type="match status" value="1"/>
</dbReference>
<feature type="domain" description="RHD" evidence="10">
    <location>
        <begin position="412"/>
        <end position="499"/>
    </location>
</feature>
<feature type="compositionally biased region" description="Polar residues" evidence="9">
    <location>
        <begin position="836"/>
        <end position="846"/>
    </location>
</feature>
<dbReference type="InterPro" id="IPR037059">
    <property type="entry name" value="RHD_DNA_bind_dom_sf"/>
</dbReference>
<feature type="compositionally biased region" description="Low complexity" evidence="9">
    <location>
        <begin position="847"/>
        <end position="857"/>
    </location>
</feature>
<evidence type="ECO:0000313" key="11">
    <source>
        <dbReference type="EMBL" id="OQR72582.1"/>
    </source>
</evidence>